<dbReference type="CDD" id="cd03214">
    <property type="entry name" value="ABC_Iron-Siderophores_B12_Hemin"/>
    <property type="match status" value="1"/>
</dbReference>
<evidence type="ECO:0000256" key="3">
    <source>
        <dbReference type="ARBA" id="ARBA00022840"/>
    </source>
</evidence>
<keyword evidence="1" id="KW-0813">Transport</keyword>
<proteinExistence type="predicted"/>
<dbReference type="RefSeq" id="WP_090245556.1">
    <property type="nucleotide sequence ID" value="NZ_FPAS01000001.1"/>
</dbReference>
<dbReference type="InterPro" id="IPR017871">
    <property type="entry name" value="ABC_transporter-like_CS"/>
</dbReference>
<dbReference type="Proteomes" id="UP000236454">
    <property type="component" value="Unassembled WGS sequence"/>
</dbReference>
<dbReference type="InterPro" id="IPR027417">
    <property type="entry name" value="P-loop_NTPase"/>
</dbReference>
<dbReference type="PANTHER" id="PTHR42794:SF1">
    <property type="entry name" value="HEMIN IMPORT ATP-BINDING PROTEIN HMUV"/>
    <property type="match status" value="1"/>
</dbReference>
<sequence>MKIEGVEFSIKQQLIAQVEDAYLEKGKIHFVVGKNGAGKTSLLKILSGLEPNYKGEVSFLGRGLRDWKMEELAQRRAVLSQSNFNAFPIKVEELVMMGRYPFFQQNATQKDKEIVAKALALFELQKFVGRDFLSLSGGERQRVLFAKCIAQIWGKEGHRKYLFLDEPLTYLDVEYQVQFLQLLRDLIERFNLTIVGVIHDINLAINYGDNFLLMHAGKCVEQGDGSRVLSRENMQKYFKVEPHVLEHQGRDFFVF</sequence>
<dbReference type="SMART" id="SM00382">
    <property type="entry name" value="AAA"/>
    <property type="match status" value="1"/>
</dbReference>
<dbReference type="InterPro" id="IPR003439">
    <property type="entry name" value="ABC_transporter-like_ATP-bd"/>
</dbReference>
<dbReference type="GO" id="GO:0016887">
    <property type="term" value="F:ATP hydrolysis activity"/>
    <property type="evidence" value="ECO:0007669"/>
    <property type="project" value="InterPro"/>
</dbReference>
<gene>
    <name evidence="7" type="ORF">SAMN05216474_0299</name>
</gene>
<evidence type="ECO:0000313" key="8">
    <source>
        <dbReference type="Proteomes" id="UP000236454"/>
    </source>
</evidence>
<dbReference type="InterPro" id="IPR003593">
    <property type="entry name" value="AAA+_ATPase"/>
</dbReference>
<feature type="domain" description="ABC transporter" evidence="6">
    <location>
        <begin position="1"/>
        <end position="241"/>
    </location>
</feature>
<dbReference type="Gene3D" id="3.40.50.300">
    <property type="entry name" value="P-loop containing nucleotide triphosphate hydrolases"/>
    <property type="match status" value="1"/>
</dbReference>
<evidence type="ECO:0000259" key="6">
    <source>
        <dbReference type="PROSITE" id="PS50893"/>
    </source>
</evidence>
<dbReference type="PROSITE" id="PS50893">
    <property type="entry name" value="ABC_TRANSPORTER_2"/>
    <property type="match status" value="1"/>
</dbReference>
<dbReference type="GO" id="GO:0005524">
    <property type="term" value="F:ATP binding"/>
    <property type="evidence" value="ECO:0007669"/>
    <property type="project" value="UniProtKB-KW"/>
</dbReference>
<evidence type="ECO:0000313" key="7">
    <source>
        <dbReference type="EMBL" id="SFT39220.1"/>
    </source>
</evidence>
<dbReference type="OrthoDB" id="9806726at2"/>
<keyword evidence="8" id="KW-1185">Reference proteome</keyword>
<evidence type="ECO:0000256" key="2">
    <source>
        <dbReference type="ARBA" id="ARBA00022741"/>
    </source>
</evidence>
<accession>A0A1I6XLR7</accession>
<keyword evidence="2" id="KW-0547">Nucleotide-binding</keyword>
<dbReference type="SUPFAM" id="SSF52540">
    <property type="entry name" value="P-loop containing nucleoside triphosphate hydrolases"/>
    <property type="match status" value="1"/>
</dbReference>
<evidence type="ECO:0000256" key="5">
    <source>
        <dbReference type="ARBA" id="ARBA00037066"/>
    </source>
</evidence>
<organism evidence="7 8">
    <name type="scientific">Lishizhenia tianjinensis</name>
    <dbReference type="NCBI Taxonomy" id="477690"/>
    <lineage>
        <taxon>Bacteria</taxon>
        <taxon>Pseudomonadati</taxon>
        <taxon>Bacteroidota</taxon>
        <taxon>Flavobacteriia</taxon>
        <taxon>Flavobacteriales</taxon>
        <taxon>Crocinitomicaceae</taxon>
        <taxon>Lishizhenia</taxon>
    </lineage>
</organism>
<keyword evidence="3 7" id="KW-0067">ATP-binding</keyword>
<comment type="function">
    <text evidence="5">Part of the ABC transporter complex HmuTUV involved in hemin import. Responsible for energy coupling to the transport system.</text>
</comment>
<dbReference type="EMBL" id="FPAS01000001">
    <property type="protein sequence ID" value="SFT39220.1"/>
    <property type="molecule type" value="Genomic_DNA"/>
</dbReference>
<evidence type="ECO:0000256" key="1">
    <source>
        <dbReference type="ARBA" id="ARBA00022448"/>
    </source>
</evidence>
<protein>
    <submittedName>
        <fullName evidence="7">Iron complex transport system ATP-binding protein</fullName>
    </submittedName>
</protein>
<dbReference type="Pfam" id="PF00005">
    <property type="entry name" value="ABC_tran"/>
    <property type="match status" value="1"/>
</dbReference>
<dbReference type="PROSITE" id="PS00211">
    <property type="entry name" value="ABC_TRANSPORTER_1"/>
    <property type="match status" value="1"/>
</dbReference>
<dbReference type="STRING" id="477690.SAMN05216474_0299"/>
<dbReference type="PANTHER" id="PTHR42794">
    <property type="entry name" value="HEMIN IMPORT ATP-BINDING PROTEIN HMUV"/>
    <property type="match status" value="1"/>
</dbReference>
<dbReference type="AlphaFoldDB" id="A0A1I6XLR7"/>
<evidence type="ECO:0000256" key="4">
    <source>
        <dbReference type="ARBA" id="ARBA00022967"/>
    </source>
</evidence>
<reference evidence="7 8" key="1">
    <citation type="submission" date="2016-10" db="EMBL/GenBank/DDBJ databases">
        <authorList>
            <person name="de Groot N.N."/>
        </authorList>
    </citation>
    <scope>NUCLEOTIDE SEQUENCE [LARGE SCALE GENOMIC DNA]</scope>
    <source>
        <strain evidence="7 8">CGMCC 1.7005</strain>
    </source>
</reference>
<name>A0A1I6XLR7_9FLAO</name>
<keyword evidence="4" id="KW-1278">Translocase</keyword>